<organism evidence="2 3">
    <name type="scientific">Blastococcus colisei</name>
    <dbReference type="NCBI Taxonomy" id="1564162"/>
    <lineage>
        <taxon>Bacteria</taxon>
        <taxon>Bacillati</taxon>
        <taxon>Actinomycetota</taxon>
        <taxon>Actinomycetes</taxon>
        <taxon>Geodermatophilales</taxon>
        <taxon>Geodermatophilaceae</taxon>
        <taxon>Blastococcus</taxon>
    </lineage>
</organism>
<comment type="caution">
    <text evidence="2">The sequence shown here is derived from an EMBL/GenBank/DDBJ whole genome shotgun (WGS) entry which is preliminary data.</text>
</comment>
<evidence type="ECO:0000313" key="3">
    <source>
        <dbReference type="Proteomes" id="UP000319865"/>
    </source>
</evidence>
<gene>
    <name evidence="2" type="ORF">FHU33_2277</name>
</gene>
<reference evidence="2 3" key="1">
    <citation type="submission" date="2019-06" db="EMBL/GenBank/DDBJ databases">
        <title>Sequencing the genomes of 1000 actinobacteria strains.</title>
        <authorList>
            <person name="Klenk H.-P."/>
        </authorList>
    </citation>
    <scope>NUCLEOTIDE SEQUENCE [LARGE SCALE GENOMIC DNA]</scope>
    <source>
        <strain evidence="2 3">DSM 46837</strain>
    </source>
</reference>
<feature type="compositionally biased region" description="Pro residues" evidence="1">
    <location>
        <begin position="123"/>
        <end position="132"/>
    </location>
</feature>
<protein>
    <submittedName>
        <fullName evidence="2">Uncharacterized protein</fullName>
    </submittedName>
</protein>
<name>A0A543PFM1_9ACTN</name>
<dbReference type="Proteomes" id="UP000319865">
    <property type="component" value="Unassembled WGS sequence"/>
</dbReference>
<keyword evidence="3" id="KW-1185">Reference proteome</keyword>
<proteinExistence type="predicted"/>
<dbReference type="OrthoDB" id="5184424at2"/>
<evidence type="ECO:0000313" key="2">
    <source>
        <dbReference type="EMBL" id="TQN42867.1"/>
    </source>
</evidence>
<accession>A0A543PFM1</accession>
<dbReference type="AlphaFoldDB" id="A0A543PFM1"/>
<dbReference type="RefSeq" id="WP_142025450.1">
    <property type="nucleotide sequence ID" value="NZ_VFQE01000001.1"/>
</dbReference>
<sequence length="258" mass="26909">MHGDLGRGFAGYPMVEEAEATGVVAGVYARLLDDMPFVPSLFKSMALCPGYLVLAYEQGAPVQAEPEFAALADGLAASVRDAAIPPPEQEVREALAQFVGPLSRMLLLAAGLRLALDGGLEAPPAPGQPPEPRPVEPRDPAPSPWDAPAPQLYGEIREALDTPLINSIWRALAGRGLLEPAWAALRSQAAATRPAADDLRQRALDAARRVPWQSAASPPALQAAGLGDAAPGMASVLDCYLTTLPRVLVLTASSSVTG</sequence>
<dbReference type="EMBL" id="VFQE01000001">
    <property type="protein sequence ID" value="TQN42867.1"/>
    <property type="molecule type" value="Genomic_DNA"/>
</dbReference>
<feature type="region of interest" description="Disordered" evidence="1">
    <location>
        <begin position="119"/>
        <end position="149"/>
    </location>
</feature>
<evidence type="ECO:0000256" key="1">
    <source>
        <dbReference type="SAM" id="MobiDB-lite"/>
    </source>
</evidence>